<name>A0A328P9I7_9EURY</name>
<dbReference type="PANTHER" id="PTHR36836:SF1">
    <property type="entry name" value="COLANIC ACID BIOSYNTHESIS PROTEIN WCAK"/>
    <property type="match status" value="1"/>
</dbReference>
<reference evidence="2 3" key="1">
    <citation type="submission" date="2018-06" db="EMBL/GenBank/DDBJ databases">
        <title>Draft genome sequence of hyperthermophilic methanogen Methanothermobacter tenebrarum sp. MCM-B 1447.</title>
        <authorList>
            <person name="Pore S.D."/>
            <person name="Dagar S."/>
            <person name="Dhakephalkar P.K."/>
        </authorList>
    </citation>
    <scope>NUCLEOTIDE SEQUENCE [LARGE SCALE GENOMIC DNA]</scope>
    <source>
        <strain evidence="2 3">MCM B 1447</strain>
    </source>
</reference>
<dbReference type="AlphaFoldDB" id="A0A328P9I7"/>
<dbReference type="OrthoDB" id="135600at2157"/>
<organism evidence="2 3">
    <name type="scientific">Methanothermobacter tenebrarum</name>
    <dbReference type="NCBI Taxonomy" id="680118"/>
    <lineage>
        <taxon>Archaea</taxon>
        <taxon>Methanobacteriati</taxon>
        <taxon>Methanobacteriota</taxon>
        <taxon>Methanomada group</taxon>
        <taxon>Methanobacteria</taxon>
        <taxon>Methanobacteriales</taxon>
        <taxon>Methanobacteriaceae</taxon>
        <taxon>Methanothermobacter</taxon>
    </lineage>
</organism>
<protein>
    <recommendedName>
        <fullName evidence="1">Polysaccharide pyruvyl transferase domain-containing protein</fullName>
    </recommendedName>
</protein>
<accession>A0A328P9I7</accession>
<gene>
    <name evidence="2" type="ORF">DPC56_05945</name>
</gene>
<evidence type="ECO:0000313" key="2">
    <source>
        <dbReference type="EMBL" id="RAO78799.1"/>
    </source>
</evidence>
<evidence type="ECO:0000313" key="3">
    <source>
        <dbReference type="Proteomes" id="UP000249782"/>
    </source>
</evidence>
<dbReference type="Proteomes" id="UP000249782">
    <property type="component" value="Unassembled WGS sequence"/>
</dbReference>
<dbReference type="EMBL" id="QLOE01000007">
    <property type="protein sequence ID" value="RAO78799.1"/>
    <property type="molecule type" value="Genomic_DNA"/>
</dbReference>
<dbReference type="InterPro" id="IPR007345">
    <property type="entry name" value="Polysacch_pyruvyl_Trfase"/>
</dbReference>
<dbReference type="Pfam" id="PF04230">
    <property type="entry name" value="PS_pyruv_trans"/>
    <property type="match status" value="1"/>
</dbReference>
<comment type="caution">
    <text evidence="2">The sequence shown here is derived from an EMBL/GenBank/DDBJ whole genome shotgun (WGS) entry which is preliminary data.</text>
</comment>
<proteinExistence type="predicted"/>
<keyword evidence="3" id="KW-1185">Reference proteome</keyword>
<feature type="domain" description="Polysaccharide pyruvyl transferase" evidence="1">
    <location>
        <begin position="2"/>
        <end position="148"/>
    </location>
</feature>
<dbReference type="PANTHER" id="PTHR36836">
    <property type="entry name" value="COLANIC ACID BIOSYNTHESIS PROTEIN WCAK"/>
    <property type="match status" value="1"/>
</dbReference>
<sequence>MGADPAFLLPSAKEDTLIEILNNERIPTDKKLVGINMSQHCYDILGDKSNEYLNIHAQLIDHLIEELDVNVVLIPHVISEGFDDRSVSSLTYSKIKNKKHVNIIKGDYTPEEIKSIIGNCDLFIGARMHATIASTSMFVPTVGIAYSHKMHGIIGEMLNLQEYVIDLEKLNSEILIEKIMLAWKNREKITEHLRKKIPEIKQKALKNGKLLKKLCDSQLS</sequence>
<evidence type="ECO:0000259" key="1">
    <source>
        <dbReference type="Pfam" id="PF04230"/>
    </source>
</evidence>